<dbReference type="HOGENOM" id="CLU_1748182_0_0_5"/>
<evidence type="ECO:0000256" key="1">
    <source>
        <dbReference type="SAM" id="SignalP"/>
    </source>
</evidence>
<gene>
    <name evidence="2" type="ORF">RGR602_CH01938</name>
</gene>
<dbReference type="AlphaFoldDB" id="A0A0B4WZZ7"/>
<protein>
    <recommendedName>
        <fullName evidence="4">Lipoprotein</fullName>
    </recommendedName>
</protein>
<name>A0A0B4WZZ7_9HYPH</name>
<sequence length="149" mass="15340">MKLNLIASALLSVALVSCATTSEMPLAPNVVRLDTNASGLIFTSAAGAITMKKAAEATLKRGYTHFRLEQAQTAQGSRFVGMNTNTSGFGQASVYGNTAYGSYSGSSFSTPMYAPTAQIGVTVVMFHASEAGAKGAFDAADVLAKKGKV</sequence>
<keyword evidence="3" id="KW-1185">Reference proteome</keyword>
<proteinExistence type="predicted"/>
<evidence type="ECO:0000313" key="2">
    <source>
        <dbReference type="EMBL" id="AJD41269.1"/>
    </source>
</evidence>
<keyword evidence="1" id="KW-0732">Signal</keyword>
<organism evidence="2 3">
    <name type="scientific">Rhizobium gallicum bv. gallicum R602sp</name>
    <dbReference type="NCBI Taxonomy" id="1041138"/>
    <lineage>
        <taxon>Bacteria</taxon>
        <taxon>Pseudomonadati</taxon>
        <taxon>Pseudomonadota</taxon>
        <taxon>Alphaproteobacteria</taxon>
        <taxon>Hyphomicrobiales</taxon>
        <taxon>Rhizobiaceae</taxon>
        <taxon>Rhizobium/Agrobacterium group</taxon>
        <taxon>Rhizobium</taxon>
    </lineage>
</organism>
<dbReference type="PROSITE" id="PS51257">
    <property type="entry name" value="PROKAR_LIPOPROTEIN"/>
    <property type="match status" value="1"/>
</dbReference>
<dbReference type="EMBL" id="CP006877">
    <property type="protein sequence ID" value="AJD41269.1"/>
    <property type="molecule type" value="Genomic_DNA"/>
</dbReference>
<dbReference type="RefSeq" id="WP_039844902.1">
    <property type="nucleotide sequence ID" value="NZ_CP006877.1"/>
</dbReference>
<dbReference type="Proteomes" id="UP000031368">
    <property type="component" value="Chromosome"/>
</dbReference>
<evidence type="ECO:0000313" key="3">
    <source>
        <dbReference type="Proteomes" id="UP000031368"/>
    </source>
</evidence>
<evidence type="ECO:0008006" key="4">
    <source>
        <dbReference type="Google" id="ProtNLM"/>
    </source>
</evidence>
<dbReference type="KEGG" id="rga:RGR602_CH01938"/>
<feature type="signal peptide" evidence="1">
    <location>
        <begin position="1"/>
        <end position="19"/>
    </location>
</feature>
<feature type="chain" id="PRO_5002098436" description="Lipoprotein" evidence="1">
    <location>
        <begin position="20"/>
        <end position="149"/>
    </location>
</feature>
<accession>A0A0B4WZZ7</accession>
<reference evidence="2 3" key="1">
    <citation type="submission" date="2013-11" db="EMBL/GenBank/DDBJ databases">
        <title>Complete genome sequence of Rhizobium gallicum bv. gallicum R602.</title>
        <authorList>
            <person name="Bustos P."/>
            <person name="Santamaria R.I."/>
            <person name="Lozano L."/>
            <person name="Acosta J.L."/>
            <person name="Ormeno-Orrillo E."/>
            <person name="Rogel M.A."/>
            <person name="Romero D."/>
            <person name="Cevallos M.A."/>
            <person name="Martinez-Romero E."/>
            <person name="Gonzalez V."/>
        </authorList>
    </citation>
    <scope>NUCLEOTIDE SEQUENCE [LARGE SCALE GENOMIC DNA]</scope>
    <source>
        <strain evidence="2 3">R602</strain>
    </source>
</reference>